<gene>
    <name evidence="1" type="ORF">A9Z60_07710</name>
</gene>
<accession>A0A1B8PKG2</accession>
<protein>
    <submittedName>
        <fullName evidence="1">Uncharacterized protein</fullName>
    </submittedName>
</protein>
<dbReference type="OrthoDB" id="6650232at2"/>
<comment type="caution">
    <text evidence="1">The sequence shown here is derived from an EMBL/GenBank/DDBJ whole genome shotgun (WGS) entry which is preliminary data.</text>
</comment>
<reference evidence="1 2" key="1">
    <citation type="submission" date="2016-06" db="EMBL/GenBank/DDBJ databases">
        <title>Draft genome of Moraxella nonliquefaciens CCUG 60284.</title>
        <authorList>
            <person name="Salva-Serra F."/>
            <person name="Engstrom-Jakobsson H."/>
            <person name="Thorell K."/>
            <person name="Gonzales-Siles L."/>
            <person name="Karlsson R."/>
            <person name="Boulund F."/>
            <person name="Engstrand L."/>
            <person name="Kristiansson E."/>
            <person name="Moore E."/>
        </authorList>
    </citation>
    <scope>NUCLEOTIDE SEQUENCE [LARGE SCALE GENOMIC DNA]</scope>
    <source>
        <strain evidence="1 2">CCUG 60284</strain>
    </source>
</reference>
<dbReference type="Proteomes" id="UP000092671">
    <property type="component" value="Unassembled WGS sequence"/>
</dbReference>
<proteinExistence type="predicted"/>
<evidence type="ECO:0000313" key="2">
    <source>
        <dbReference type="Proteomes" id="UP000092671"/>
    </source>
</evidence>
<dbReference type="EMBL" id="LZDN01000006">
    <property type="protein sequence ID" value="OBX51465.1"/>
    <property type="molecule type" value="Genomic_DNA"/>
</dbReference>
<sequence>MPTDYWVNAVIETFWLASRGRSYLSAMAIIPLPLTVAQISDVLAVYPLPFYREWIDKAVFAIDDEYLSMVQDGNRR</sequence>
<dbReference type="RefSeq" id="WP_066892719.1">
    <property type="nucleotide sequence ID" value="NZ_LZDN01000006.1"/>
</dbReference>
<evidence type="ECO:0000313" key="1">
    <source>
        <dbReference type="EMBL" id="OBX51465.1"/>
    </source>
</evidence>
<name>A0A1B8PKG2_MORNO</name>
<dbReference type="AlphaFoldDB" id="A0A1B8PKG2"/>
<organism evidence="1 2">
    <name type="scientific">Moraxella nonliquefaciens</name>
    <dbReference type="NCBI Taxonomy" id="478"/>
    <lineage>
        <taxon>Bacteria</taxon>
        <taxon>Pseudomonadati</taxon>
        <taxon>Pseudomonadota</taxon>
        <taxon>Gammaproteobacteria</taxon>
        <taxon>Moraxellales</taxon>
        <taxon>Moraxellaceae</taxon>
        <taxon>Moraxella</taxon>
    </lineage>
</organism>